<evidence type="ECO:0000313" key="1">
    <source>
        <dbReference type="EMBL" id="PWW72280.1"/>
    </source>
</evidence>
<proteinExistence type="predicted"/>
<dbReference type="AlphaFoldDB" id="A0A317SF60"/>
<dbReference type="Proteomes" id="UP000246991">
    <property type="component" value="Unassembled WGS sequence"/>
</dbReference>
<protein>
    <submittedName>
        <fullName evidence="1">Uncharacterized protein</fullName>
    </submittedName>
</protein>
<dbReference type="EMBL" id="PYWC01000110">
    <property type="protein sequence ID" value="PWW72280.1"/>
    <property type="molecule type" value="Genomic_DNA"/>
</dbReference>
<name>A0A317SF60_9PEZI</name>
<reference evidence="1 2" key="1">
    <citation type="submission" date="2018-03" db="EMBL/GenBank/DDBJ databases">
        <title>Genomes of Pezizomycetes fungi and the evolution of truffles.</title>
        <authorList>
            <person name="Murat C."/>
            <person name="Payen T."/>
            <person name="Noel B."/>
            <person name="Kuo A."/>
            <person name="Martin F.M."/>
        </authorList>
    </citation>
    <scope>NUCLEOTIDE SEQUENCE [LARGE SCALE GENOMIC DNA]</scope>
    <source>
        <strain evidence="1">091103-1</strain>
    </source>
</reference>
<gene>
    <name evidence="1" type="ORF">C7212DRAFT_286894</name>
</gene>
<dbReference type="OrthoDB" id="10401914at2759"/>
<sequence length="78" mass="8768">MEDNEHGLSVVESGKKSVMKDLSIQETPMTGIIVADLRRENSKVRQIQLEQTRGSIADQSVGNHECYLVCSKGWNVHR</sequence>
<keyword evidence="2" id="KW-1185">Reference proteome</keyword>
<accession>A0A317SF60</accession>
<evidence type="ECO:0000313" key="2">
    <source>
        <dbReference type="Proteomes" id="UP000246991"/>
    </source>
</evidence>
<organism evidence="1 2">
    <name type="scientific">Tuber magnatum</name>
    <name type="common">white Piedmont truffle</name>
    <dbReference type="NCBI Taxonomy" id="42249"/>
    <lineage>
        <taxon>Eukaryota</taxon>
        <taxon>Fungi</taxon>
        <taxon>Dikarya</taxon>
        <taxon>Ascomycota</taxon>
        <taxon>Pezizomycotina</taxon>
        <taxon>Pezizomycetes</taxon>
        <taxon>Pezizales</taxon>
        <taxon>Tuberaceae</taxon>
        <taxon>Tuber</taxon>
    </lineage>
</organism>
<comment type="caution">
    <text evidence="1">The sequence shown here is derived from an EMBL/GenBank/DDBJ whole genome shotgun (WGS) entry which is preliminary data.</text>
</comment>